<reference evidence="2" key="1">
    <citation type="journal article" date="2020" name="Stud. Mycol.">
        <title>101 Dothideomycetes genomes: a test case for predicting lifestyles and emergence of pathogens.</title>
        <authorList>
            <person name="Haridas S."/>
            <person name="Albert R."/>
            <person name="Binder M."/>
            <person name="Bloem J."/>
            <person name="Labutti K."/>
            <person name="Salamov A."/>
            <person name="Andreopoulos B."/>
            <person name="Baker S."/>
            <person name="Barry K."/>
            <person name="Bills G."/>
            <person name="Bluhm B."/>
            <person name="Cannon C."/>
            <person name="Castanera R."/>
            <person name="Culley D."/>
            <person name="Daum C."/>
            <person name="Ezra D."/>
            <person name="Gonzalez J."/>
            <person name="Henrissat B."/>
            <person name="Kuo A."/>
            <person name="Liang C."/>
            <person name="Lipzen A."/>
            <person name="Lutzoni F."/>
            <person name="Magnuson J."/>
            <person name="Mondo S."/>
            <person name="Nolan M."/>
            <person name="Ohm R."/>
            <person name="Pangilinan J."/>
            <person name="Park H.-J."/>
            <person name="Ramirez L."/>
            <person name="Alfaro M."/>
            <person name="Sun H."/>
            <person name="Tritt A."/>
            <person name="Yoshinaga Y."/>
            <person name="Zwiers L.-H."/>
            <person name="Turgeon B."/>
            <person name="Goodwin S."/>
            <person name="Spatafora J."/>
            <person name="Crous P."/>
            <person name="Grigoriev I."/>
        </authorList>
    </citation>
    <scope>NUCLEOTIDE SEQUENCE</scope>
    <source>
        <strain evidence="2">CBS 123094</strain>
    </source>
</reference>
<gene>
    <name evidence="2" type="ORF">P154DRAFT_569101</name>
</gene>
<feature type="region of interest" description="Disordered" evidence="1">
    <location>
        <begin position="1"/>
        <end position="59"/>
    </location>
</feature>
<keyword evidence="3" id="KW-1185">Reference proteome</keyword>
<evidence type="ECO:0000256" key="1">
    <source>
        <dbReference type="SAM" id="MobiDB-lite"/>
    </source>
</evidence>
<sequence>MTRDKSHAEGDAPCTQPGRPSTRWLAREKERRHARHLPPAEDGGREPGRGPLSPGGVARGEWKHAWSEHLGRRDLTINVAVVVRHSCDASASNNCRSVCKVHRTPMPRRRGSRAAAALSLSRLPAVHLSLIQVSRAIHSAVSASSPGVQPINAAESDAQQATAPSGEHGLHPR</sequence>
<name>A0A6A5X167_9PLEO</name>
<dbReference type="EMBL" id="ML977557">
    <property type="protein sequence ID" value="KAF2007209.1"/>
    <property type="molecule type" value="Genomic_DNA"/>
</dbReference>
<feature type="region of interest" description="Disordered" evidence="1">
    <location>
        <begin position="145"/>
        <end position="173"/>
    </location>
</feature>
<proteinExistence type="predicted"/>
<accession>A0A6A5X167</accession>
<feature type="compositionally biased region" description="Basic and acidic residues" evidence="1">
    <location>
        <begin position="1"/>
        <end position="10"/>
    </location>
</feature>
<evidence type="ECO:0000313" key="3">
    <source>
        <dbReference type="Proteomes" id="UP000799779"/>
    </source>
</evidence>
<dbReference type="Proteomes" id="UP000799779">
    <property type="component" value="Unassembled WGS sequence"/>
</dbReference>
<protein>
    <submittedName>
        <fullName evidence="2">Uncharacterized protein</fullName>
    </submittedName>
</protein>
<dbReference type="AlphaFoldDB" id="A0A6A5X167"/>
<evidence type="ECO:0000313" key="2">
    <source>
        <dbReference type="EMBL" id="KAF2007209.1"/>
    </source>
</evidence>
<feature type="compositionally biased region" description="Basic and acidic residues" evidence="1">
    <location>
        <begin position="38"/>
        <end position="48"/>
    </location>
</feature>
<organism evidence="2 3">
    <name type="scientific">Amniculicola lignicola CBS 123094</name>
    <dbReference type="NCBI Taxonomy" id="1392246"/>
    <lineage>
        <taxon>Eukaryota</taxon>
        <taxon>Fungi</taxon>
        <taxon>Dikarya</taxon>
        <taxon>Ascomycota</taxon>
        <taxon>Pezizomycotina</taxon>
        <taxon>Dothideomycetes</taxon>
        <taxon>Pleosporomycetidae</taxon>
        <taxon>Pleosporales</taxon>
        <taxon>Amniculicolaceae</taxon>
        <taxon>Amniculicola</taxon>
    </lineage>
</organism>